<evidence type="ECO:0000256" key="2">
    <source>
        <dbReference type="ARBA" id="ARBA00022723"/>
    </source>
</evidence>
<dbReference type="InterPro" id="IPR036010">
    <property type="entry name" value="2Fe-2S_ferredoxin-like_sf"/>
</dbReference>
<feature type="domain" description="2Fe-2S ferredoxin-type" evidence="6">
    <location>
        <begin position="5"/>
        <end position="95"/>
    </location>
</feature>
<evidence type="ECO:0000313" key="9">
    <source>
        <dbReference type="Proteomes" id="UP000253759"/>
    </source>
</evidence>
<dbReference type="PANTHER" id="PTHR45444:SF3">
    <property type="entry name" value="XANTHINE DEHYDROGENASE"/>
    <property type="match status" value="1"/>
</dbReference>
<dbReference type="CDD" id="cd00207">
    <property type="entry name" value="fer2"/>
    <property type="match status" value="1"/>
</dbReference>
<dbReference type="Gene3D" id="3.30.43.10">
    <property type="entry name" value="Uridine Diphospho-n-acetylenolpyruvylglucosamine Reductase, domain 2"/>
    <property type="match status" value="1"/>
</dbReference>
<organism evidence="8 9">
    <name type="scientific">Pelagibacterium lacus</name>
    <dbReference type="NCBI Taxonomy" id="2282655"/>
    <lineage>
        <taxon>Bacteria</taxon>
        <taxon>Pseudomonadati</taxon>
        <taxon>Pseudomonadota</taxon>
        <taxon>Alphaproteobacteria</taxon>
        <taxon>Hyphomicrobiales</taxon>
        <taxon>Devosiaceae</taxon>
        <taxon>Pelagibacterium</taxon>
    </lineage>
</organism>
<dbReference type="InterPro" id="IPR002346">
    <property type="entry name" value="Mopterin_DH_FAD-bd"/>
</dbReference>
<dbReference type="InterPro" id="IPR002888">
    <property type="entry name" value="2Fe-2S-bd"/>
</dbReference>
<keyword evidence="5" id="KW-0408">Iron</keyword>
<reference evidence="9" key="1">
    <citation type="submission" date="2018-07" db="EMBL/GenBank/DDBJ databases">
        <authorList>
            <person name="Liu B.-T."/>
            <person name="Du Z."/>
        </authorList>
    </citation>
    <scope>NUCLEOTIDE SEQUENCE [LARGE SCALE GENOMIC DNA]</scope>
    <source>
        <strain evidence="9">XYN52</strain>
    </source>
</reference>
<dbReference type="InterPro" id="IPR016167">
    <property type="entry name" value="FAD-bd_PCMH_sub1"/>
</dbReference>
<dbReference type="Pfam" id="PF00941">
    <property type="entry name" value="FAD_binding_5"/>
    <property type="match status" value="1"/>
</dbReference>
<dbReference type="Gene3D" id="3.30.390.50">
    <property type="entry name" value="CO dehydrogenase flavoprotein, C-terminal domain"/>
    <property type="match status" value="1"/>
</dbReference>
<evidence type="ECO:0000259" key="6">
    <source>
        <dbReference type="PROSITE" id="PS51085"/>
    </source>
</evidence>
<protein>
    <submittedName>
        <fullName evidence="8">Xanthine dehydrogenase small subunit</fullName>
        <ecNumber evidence="8">1.17.1.4</ecNumber>
    </submittedName>
</protein>
<dbReference type="PROSITE" id="PS51387">
    <property type="entry name" value="FAD_PCMH"/>
    <property type="match status" value="1"/>
</dbReference>
<dbReference type="Proteomes" id="UP000253759">
    <property type="component" value="Unassembled WGS sequence"/>
</dbReference>
<evidence type="ECO:0000313" key="8">
    <source>
        <dbReference type="EMBL" id="RDE10089.1"/>
    </source>
</evidence>
<feature type="domain" description="FAD-binding PCMH-type" evidence="7">
    <location>
        <begin position="200"/>
        <end position="373"/>
    </location>
</feature>
<dbReference type="SUPFAM" id="SSF56176">
    <property type="entry name" value="FAD-binding/transporter-associated domain-like"/>
    <property type="match status" value="1"/>
</dbReference>
<evidence type="ECO:0000256" key="5">
    <source>
        <dbReference type="ARBA" id="ARBA00023004"/>
    </source>
</evidence>
<dbReference type="OrthoDB" id="9792018at2"/>
<dbReference type="Pfam" id="PF01799">
    <property type="entry name" value="Fer2_2"/>
    <property type="match status" value="1"/>
</dbReference>
<dbReference type="SUPFAM" id="SSF55447">
    <property type="entry name" value="CO dehydrogenase flavoprotein C-terminal domain-like"/>
    <property type="match status" value="1"/>
</dbReference>
<dbReference type="InterPro" id="IPR012175">
    <property type="entry name" value="Xanth_DH_ssu_bac"/>
</dbReference>
<dbReference type="InterPro" id="IPR001041">
    <property type="entry name" value="2Fe-2S_ferredoxin-type"/>
</dbReference>
<dbReference type="SMART" id="SM01092">
    <property type="entry name" value="CO_deh_flav_C"/>
    <property type="match status" value="1"/>
</dbReference>
<dbReference type="GO" id="GO:0004854">
    <property type="term" value="F:xanthine dehydrogenase activity"/>
    <property type="evidence" value="ECO:0007669"/>
    <property type="project" value="UniProtKB-EC"/>
</dbReference>
<dbReference type="Pfam" id="PF00111">
    <property type="entry name" value="Fer2"/>
    <property type="match status" value="1"/>
</dbReference>
<dbReference type="InterPro" id="IPR014307">
    <property type="entry name" value="Xanthine_DH_ssu"/>
</dbReference>
<dbReference type="Gene3D" id="3.30.465.10">
    <property type="match status" value="1"/>
</dbReference>
<accession>A0A369W7Z5</accession>
<dbReference type="InterPro" id="IPR036884">
    <property type="entry name" value="2Fe-2S-bd_dom_sf"/>
</dbReference>
<dbReference type="RefSeq" id="WP_114644855.1">
    <property type="nucleotide sequence ID" value="NZ_QQNH01000003.1"/>
</dbReference>
<dbReference type="InterPro" id="IPR036318">
    <property type="entry name" value="FAD-bd_PCMH-like_sf"/>
</dbReference>
<evidence type="ECO:0000256" key="4">
    <source>
        <dbReference type="ARBA" id="ARBA00023002"/>
    </source>
</evidence>
<dbReference type="InterPro" id="IPR005107">
    <property type="entry name" value="CO_DH_flav_C"/>
</dbReference>
<comment type="caution">
    <text evidence="8">The sequence shown here is derived from an EMBL/GenBank/DDBJ whole genome shotgun (WGS) entry which is preliminary data.</text>
</comment>
<keyword evidence="2" id="KW-0479">Metal-binding</keyword>
<dbReference type="EC" id="1.17.1.4" evidence="8"/>
<dbReference type="InterPro" id="IPR016169">
    <property type="entry name" value="FAD-bd_PCMH_sub2"/>
</dbReference>
<proteinExistence type="predicted"/>
<dbReference type="InterPro" id="IPR006058">
    <property type="entry name" value="2Fe2S_fd_BS"/>
</dbReference>
<keyword evidence="1" id="KW-0285">Flavoprotein</keyword>
<dbReference type="SUPFAM" id="SSF47741">
    <property type="entry name" value="CO dehydrogenase ISP C-domain like"/>
    <property type="match status" value="1"/>
</dbReference>
<evidence type="ECO:0000256" key="1">
    <source>
        <dbReference type="ARBA" id="ARBA00022630"/>
    </source>
</evidence>
<evidence type="ECO:0000256" key="3">
    <source>
        <dbReference type="ARBA" id="ARBA00022827"/>
    </source>
</evidence>
<dbReference type="PROSITE" id="PS51085">
    <property type="entry name" value="2FE2S_FER_2"/>
    <property type="match status" value="1"/>
</dbReference>
<dbReference type="InterPro" id="IPR016166">
    <property type="entry name" value="FAD-bd_PCMH"/>
</dbReference>
<dbReference type="EMBL" id="QQNH01000003">
    <property type="protein sequence ID" value="RDE10089.1"/>
    <property type="molecule type" value="Genomic_DNA"/>
</dbReference>
<keyword evidence="9" id="KW-1185">Reference proteome</keyword>
<dbReference type="InterPro" id="IPR016208">
    <property type="entry name" value="Ald_Oxase/xanthine_DH-like"/>
</dbReference>
<dbReference type="PROSITE" id="PS00197">
    <property type="entry name" value="2FE2S_FER_1"/>
    <property type="match status" value="1"/>
</dbReference>
<sequence>MSPRHAIRFYLNGELVILDDVAPDLTILDYLRVNAMLRGTKEGCAEGDCGACTVLVGRLTGEDGGEEKLQYQAINSCIRFLATLDGCDLVTVDHLSTPDGALHPVQEAMVDKHGSQCGFCTPGFVMALYAMWLNGTHADRESVLLNLQNNLCRCTGYRPIVDAALSISDYGNVDDDPLVRSSAEALARLRDLKDGKRVVIESANGRLFLPADADDLAAILAEHPEATIAAGTTDVGLWVTKMMRSIAPVVFIGHLDDLRGITVTPDAVEFGATVTYEDARPAVESHFPALVALWDRIAGTQIRNMGTICGNIANGSPIGDTPPPLIALGAEIVLRKGNVRRAVRLEDFFIAYGRQDRQPGEFVESVRIPRPDPQRLFATYKVSKRRDEDITAVLGAFNLRIEDGVVREAAIAYGGMAGIPCRARRVEAALLGQPWTLATVERAMTAYEDDFQPLSDWRASADYRMTVARNLLMRFYLASLDKTDERLAAGGVL</sequence>
<dbReference type="PIRSF" id="PIRSF036557">
    <property type="entry name" value="XdhA_RC"/>
    <property type="match status" value="1"/>
</dbReference>
<evidence type="ECO:0000259" key="7">
    <source>
        <dbReference type="PROSITE" id="PS51387"/>
    </source>
</evidence>
<gene>
    <name evidence="8" type="primary">xdhA</name>
    <name evidence="8" type="ORF">DVH29_03945</name>
</gene>
<dbReference type="GO" id="GO:0051537">
    <property type="term" value="F:2 iron, 2 sulfur cluster binding"/>
    <property type="evidence" value="ECO:0007669"/>
    <property type="project" value="InterPro"/>
</dbReference>
<dbReference type="NCBIfam" id="TIGR02963">
    <property type="entry name" value="xanthine_xdhA"/>
    <property type="match status" value="1"/>
</dbReference>
<dbReference type="PANTHER" id="PTHR45444">
    <property type="entry name" value="XANTHINE DEHYDROGENASE"/>
    <property type="match status" value="1"/>
</dbReference>
<dbReference type="GO" id="GO:0071949">
    <property type="term" value="F:FAD binding"/>
    <property type="evidence" value="ECO:0007669"/>
    <property type="project" value="InterPro"/>
</dbReference>
<keyword evidence="3" id="KW-0274">FAD</keyword>
<dbReference type="Pfam" id="PF03450">
    <property type="entry name" value="CO_deh_flav_C"/>
    <property type="match status" value="1"/>
</dbReference>
<keyword evidence="4 8" id="KW-0560">Oxidoreductase</keyword>
<dbReference type="InterPro" id="IPR036683">
    <property type="entry name" value="CO_DH_flav_C_dom_sf"/>
</dbReference>
<dbReference type="SUPFAM" id="SSF54292">
    <property type="entry name" value="2Fe-2S ferredoxin-like"/>
    <property type="match status" value="1"/>
</dbReference>
<name>A0A369W7Z5_9HYPH</name>
<dbReference type="Gene3D" id="3.10.20.30">
    <property type="match status" value="1"/>
</dbReference>
<dbReference type="Gene3D" id="1.10.150.120">
    <property type="entry name" value="[2Fe-2S]-binding domain"/>
    <property type="match status" value="1"/>
</dbReference>
<dbReference type="AlphaFoldDB" id="A0A369W7Z5"/>
<dbReference type="InterPro" id="IPR012675">
    <property type="entry name" value="Beta-grasp_dom_sf"/>
</dbReference>
<dbReference type="GO" id="GO:0005506">
    <property type="term" value="F:iron ion binding"/>
    <property type="evidence" value="ECO:0007669"/>
    <property type="project" value="InterPro"/>
</dbReference>